<evidence type="ECO:0000256" key="6">
    <source>
        <dbReference type="ARBA" id="ARBA00022989"/>
    </source>
</evidence>
<protein>
    <submittedName>
        <fullName evidence="11">Receptor-like protein 12</fullName>
    </submittedName>
</protein>
<dbReference type="SUPFAM" id="SSF52058">
    <property type="entry name" value="L domain-like"/>
    <property type="match status" value="1"/>
</dbReference>
<comment type="caution">
    <text evidence="11">The sequence shown here is derived from an EMBL/GenBank/DDBJ whole genome shotgun (WGS) entry which is preliminary data.</text>
</comment>
<evidence type="ECO:0000256" key="1">
    <source>
        <dbReference type="ARBA" id="ARBA00004479"/>
    </source>
</evidence>
<keyword evidence="3" id="KW-0812">Transmembrane</keyword>
<dbReference type="InterPro" id="IPR046956">
    <property type="entry name" value="RLP23-like"/>
</dbReference>
<keyword evidence="9" id="KW-0325">Glycoprotein</keyword>
<dbReference type="Gene3D" id="3.80.10.10">
    <property type="entry name" value="Ribonuclease Inhibitor"/>
    <property type="match status" value="2"/>
</dbReference>
<evidence type="ECO:0000259" key="10">
    <source>
        <dbReference type="Pfam" id="PF08263"/>
    </source>
</evidence>
<dbReference type="InterPro" id="IPR001611">
    <property type="entry name" value="Leu-rich_rpt"/>
</dbReference>
<keyword evidence="4" id="KW-0732">Signal</keyword>
<evidence type="ECO:0000313" key="12">
    <source>
        <dbReference type="Proteomes" id="UP000250321"/>
    </source>
</evidence>
<sequence>MRLRHPSVSILLELEFLQSGLDWKWLDWQLLAWNCTSIPILLDWGSPVIVGSFIWGSSKTKNKKREAVEGATDLDHQTGSRDVLETLYCICAAFATVHQRRRSYVGRNHRDANVTGRCIEKERQALLAFKRGLVEKFDFLSLWGSEAQKQDCCRWIGVSCSNQTGHVTRLYPSDKVMGEDYFLQGKMISPKLIELQNLEHLDLGYIDFNGSPFPDFIGSLTNLRYLDLSSSHFGGKFPSQVKNLTKLVYLDLHYNYFTNVENLDWLPLLSSLRYLDMSSANLSNVFDWPEAVSKLPELTNLTLWGCDLPSPIISTLSYINSSKSLASVDLSFNHLSTSSIFLWLSNYNTILVELDLSWNLLAGSIPDVFGNMSSLGISFSL</sequence>
<evidence type="ECO:0000256" key="9">
    <source>
        <dbReference type="ARBA" id="ARBA00023180"/>
    </source>
</evidence>
<keyword evidence="7" id="KW-0472">Membrane</keyword>
<dbReference type="GO" id="GO:0016020">
    <property type="term" value="C:membrane"/>
    <property type="evidence" value="ECO:0007669"/>
    <property type="project" value="UniProtKB-SubCell"/>
</dbReference>
<dbReference type="Pfam" id="PF00560">
    <property type="entry name" value="LRR_1"/>
    <property type="match status" value="1"/>
</dbReference>
<feature type="domain" description="Leucine-rich repeat-containing N-terminal plant-type" evidence="10">
    <location>
        <begin position="121"/>
        <end position="161"/>
    </location>
</feature>
<evidence type="ECO:0000256" key="5">
    <source>
        <dbReference type="ARBA" id="ARBA00022737"/>
    </source>
</evidence>
<organism evidence="11 12">
    <name type="scientific">Prunus yedoensis var. nudiflora</name>
    <dbReference type="NCBI Taxonomy" id="2094558"/>
    <lineage>
        <taxon>Eukaryota</taxon>
        <taxon>Viridiplantae</taxon>
        <taxon>Streptophyta</taxon>
        <taxon>Embryophyta</taxon>
        <taxon>Tracheophyta</taxon>
        <taxon>Spermatophyta</taxon>
        <taxon>Magnoliopsida</taxon>
        <taxon>eudicotyledons</taxon>
        <taxon>Gunneridae</taxon>
        <taxon>Pentapetalae</taxon>
        <taxon>rosids</taxon>
        <taxon>fabids</taxon>
        <taxon>Rosales</taxon>
        <taxon>Rosaceae</taxon>
        <taxon>Amygdaloideae</taxon>
        <taxon>Amygdaleae</taxon>
        <taxon>Prunus</taxon>
    </lineage>
</organism>
<dbReference type="STRING" id="2094558.A0A314YJ54"/>
<evidence type="ECO:0000313" key="11">
    <source>
        <dbReference type="EMBL" id="PQQ07652.1"/>
    </source>
</evidence>
<proteinExistence type="predicted"/>
<keyword evidence="2" id="KW-0433">Leucine-rich repeat</keyword>
<evidence type="ECO:0000256" key="2">
    <source>
        <dbReference type="ARBA" id="ARBA00022614"/>
    </source>
</evidence>
<comment type="subcellular location">
    <subcellularLocation>
        <location evidence="1">Membrane</location>
        <topology evidence="1">Single-pass type I membrane protein</topology>
    </subcellularLocation>
</comment>
<keyword evidence="6" id="KW-1133">Transmembrane helix</keyword>
<evidence type="ECO:0000256" key="8">
    <source>
        <dbReference type="ARBA" id="ARBA00023170"/>
    </source>
</evidence>
<keyword evidence="12" id="KW-1185">Reference proteome</keyword>
<name>A0A314YJ54_PRUYE</name>
<dbReference type="Proteomes" id="UP000250321">
    <property type="component" value="Unassembled WGS sequence"/>
</dbReference>
<evidence type="ECO:0000256" key="7">
    <source>
        <dbReference type="ARBA" id="ARBA00023136"/>
    </source>
</evidence>
<keyword evidence="8 11" id="KW-0675">Receptor</keyword>
<evidence type="ECO:0000256" key="3">
    <source>
        <dbReference type="ARBA" id="ARBA00022692"/>
    </source>
</evidence>
<dbReference type="InterPro" id="IPR032675">
    <property type="entry name" value="LRR_dom_sf"/>
</dbReference>
<dbReference type="EMBL" id="PJQY01000836">
    <property type="protein sequence ID" value="PQQ07652.1"/>
    <property type="molecule type" value="Genomic_DNA"/>
</dbReference>
<dbReference type="InterPro" id="IPR013210">
    <property type="entry name" value="LRR_N_plant-typ"/>
</dbReference>
<dbReference type="Pfam" id="PF08263">
    <property type="entry name" value="LRRNT_2"/>
    <property type="match status" value="1"/>
</dbReference>
<dbReference type="OrthoDB" id="1166468at2759"/>
<reference evidence="11 12" key="1">
    <citation type="submission" date="2018-02" db="EMBL/GenBank/DDBJ databases">
        <title>Draft genome of wild Prunus yedoensis var. nudiflora.</title>
        <authorList>
            <person name="Baek S."/>
            <person name="Kim J.-H."/>
            <person name="Choi K."/>
            <person name="Kim G.-B."/>
            <person name="Cho A."/>
            <person name="Jang H."/>
            <person name="Shin C.-H."/>
            <person name="Yu H.-J."/>
            <person name="Mun J.-H."/>
        </authorList>
    </citation>
    <scope>NUCLEOTIDE SEQUENCE [LARGE SCALE GENOMIC DNA]</scope>
    <source>
        <strain evidence="12">cv. Jeju island</strain>
        <tissue evidence="11">Leaf</tissue>
    </source>
</reference>
<dbReference type="AlphaFoldDB" id="A0A314YJ54"/>
<accession>A0A314YJ54</accession>
<gene>
    <name evidence="11" type="ORF">Pyn_15785</name>
</gene>
<evidence type="ECO:0000256" key="4">
    <source>
        <dbReference type="ARBA" id="ARBA00022729"/>
    </source>
</evidence>
<dbReference type="PANTHER" id="PTHR48063">
    <property type="entry name" value="LRR RECEPTOR-LIKE KINASE"/>
    <property type="match status" value="1"/>
</dbReference>
<dbReference type="PANTHER" id="PTHR48063:SF101">
    <property type="entry name" value="LRR RECEPTOR-LIKE SERINE_THREONINE-PROTEIN KINASE FLS2"/>
    <property type="match status" value="1"/>
</dbReference>
<dbReference type="PROSITE" id="PS51450">
    <property type="entry name" value="LRR"/>
    <property type="match status" value="1"/>
</dbReference>
<keyword evidence="5" id="KW-0677">Repeat</keyword>
<dbReference type="Pfam" id="PF13855">
    <property type="entry name" value="LRR_8"/>
    <property type="match status" value="1"/>
</dbReference>